<dbReference type="InterPro" id="IPR032478">
    <property type="entry name" value="Staufen_C"/>
</dbReference>
<feature type="compositionally biased region" description="Basic and acidic residues" evidence="22">
    <location>
        <begin position="1611"/>
        <end position="1625"/>
    </location>
</feature>
<dbReference type="FunFam" id="3.30.160.20:FF:000014">
    <property type="entry name" value="double-stranded RNA-binding protein Staufen homolog 1 isoform X1"/>
    <property type="match status" value="1"/>
</dbReference>
<keyword evidence="28" id="KW-1185">Reference proteome</keyword>
<dbReference type="FunFam" id="1.20.920.10:FF:000015">
    <property type="entry name" value="protein polybromo-1 isoform X3"/>
    <property type="match status" value="1"/>
</dbReference>
<dbReference type="CDD" id="cd19883">
    <property type="entry name" value="DSRM_STAU1_rpt3"/>
    <property type="match status" value="1"/>
</dbReference>
<dbReference type="InterPro" id="IPR001025">
    <property type="entry name" value="BAH_dom"/>
</dbReference>
<evidence type="ECO:0000313" key="28">
    <source>
        <dbReference type="Proteomes" id="UP001274896"/>
    </source>
</evidence>
<dbReference type="Gene3D" id="1.20.920.10">
    <property type="entry name" value="Bromodomain-like"/>
    <property type="match status" value="6"/>
</dbReference>
<evidence type="ECO:0000256" key="16">
    <source>
        <dbReference type="ARBA" id="ARBA00069785"/>
    </source>
</evidence>
<dbReference type="InterPro" id="IPR036910">
    <property type="entry name" value="HMG_box_dom_sf"/>
</dbReference>
<dbReference type="GO" id="GO:0006368">
    <property type="term" value="P:transcription elongation by RNA polymerase II"/>
    <property type="evidence" value="ECO:0007669"/>
    <property type="project" value="TreeGrafter"/>
</dbReference>
<dbReference type="PROSITE" id="PS00633">
    <property type="entry name" value="BROMODOMAIN_1"/>
    <property type="match status" value="5"/>
</dbReference>
<dbReference type="InterPro" id="IPR037968">
    <property type="entry name" value="PBRM1_BD5"/>
</dbReference>
<dbReference type="InterPro" id="IPR014720">
    <property type="entry name" value="dsRBD_dom"/>
</dbReference>
<feature type="domain" description="BAH" evidence="26">
    <location>
        <begin position="1126"/>
        <end position="1245"/>
    </location>
</feature>
<keyword evidence="6" id="KW-0677">Repeat</keyword>
<feature type="domain" description="HMG box" evidence="24">
    <location>
        <begin position="1351"/>
        <end position="1419"/>
    </location>
</feature>
<dbReference type="CDD" id="cd19887">
    <property type="entry name" value="DSRM_STAU1_rpt5"/>
    <property type="match status" value="1"/>
</dbReference>
<keyword evidence="14 20" id="KW-0539">Nucleus</keyword>
<dbReference type="SUPFAM" id="SSF54768">
    <property type="entry name" value="dsRNA-binding domain-like"/>
    <property type="match status" value="4"/>
</dbReference>
<keyword evidence="7" id="KW-0256">Endoplasmic reticulum</keyword>
<dbReference type="PANTHER" id="PTHR16062">
    <property type="entry name" value="SWI/SNF-RELATED"/>
    <property type="match status" value="1"/>
</dbReference>
<dbReference type="PROSITE" id="PS50014">
    <property type="entry name" value="BROMODOMAIN_2"/>
    <property type="match status" value="5"/>
</dbReference>
<dbReference type="InterPro" id="IPR009071">
    <property type="entry name" value="HMG_box_dom"/>
</dbReference>
<feature type="compositionally biased region" description="Basic and acidic residues" evidence="22">
    <location>
        <begin position="2094"/>
        <end position="2110"/>
    </location>
</feature>
<comment type="subcellular location">
    <subcellularLocation>
        <location evidence="3">Cytoplasm</location>
    </subcellularLocation>
    <subcellularLocation>
        <location evidence="1">Nucleus</location>
    </subcellularLocation>
    <subcellularLocation>
        <location evidence="2">Rough endoplasmic reticulum</location>
    </subcellularLocation>
</comment>
<dbReference type="Proteomes" id="UP001274896">
    <property type="component" value="Unassembled WGS sequence"/>
</dbReference>
<dbReference type="CDD" id="cd04717">
    <property type="entry name" value="BAH_polybromo"/>
    <property type="match status" value="2"/>
</dbReference>
<gene>
    <name evidence="27" type="ORF">QTP70_022350</name>
</gene>
<feature type="region of interest" description="Disordered" evidence="22">
    <location>
        <begin position="2083"/>
        <end position="2110"/>
    </location>
</feature>
<dbReference type="GO" id="GO:0003682">
    <property type="term" value="F:chromatin binding"/>
    <property type="evidence" value="ECO:0007669"/>
    <property type="project" value="InterPro"/>
</dbReference>
<feature type="domain" description="DRBM" evidence="25">
    <location>
        <begin position="2014"/>
        <end position="2082"/>
    </location>
</feature>
<dbReference type="InterPro" id="IPR037382">
    <property type="entry name" value="Rsc/polybromo"/>
</dbReference>
<dbReference type="GO" id="GO:0043005">
    <property type="term" value="C:neuron projection"/>
    <property type="evidence" value="ECO:0007669"/>
    <property type="project" value="UniProtKB-ARBA"/>
</dbReference>
<keyword evidence="9 19" id="KW-0694">RNA-binding</keyword>
<comment type="caution">
    <text evidence="27">The sequence shown here is derived from an EMBL/GenBank/DDBJ whole genome shotgun (WGS) entry which is preliminary data.</text>
</comment>
<dbReference type="SMART" id="SM00358">
    <property type="entry name" value="DSRM"/>
    <property type="match status" value="4"/>
</dbReference>
<evidence type="ECO:0000256" key="17">
    <source>
        <dbReference type="ARBA" id="ARBA00069815"/>
    </source>
</evidence>
<feature type="domain" description="DRBM" evidence="25">
    <location>
        <begin position="1810"/>
        <end position="1890"/>
    </location>
</feature>
<feature type="domain" description="Bromo" evidence="23">
    <location>
        <begin position="201"/>
        <end position="271"/>
    </location>
</feature>
<dbReference type="InterPro" id="IPR001487">
    <property type="entry name" value="Bromodomain"/>
</dbReference>
<dbReference type="Gene3D" id="3.30.160.20">
    <property type="match status" value="5"/>
</dbReference>
<dbReference type="SMART" id="SM00439">
    <property type="entry name" value="BAH"/>
    <property type="match status" value="2"/>
</dbReference>
<feature type="coiled-coil region" evidence="21">
    <location>
        <begin position="1278"/>
        <end position="1305"/>
    </location>
</feature>
<dbReference type="CDD" id="cd05520">
    <property type="entry name" value="Bromo_polybromo_III"/>
    <property type="match status" value="1"/>
</dbReference>
<feature type="compositionally biased region" description="Low complexity" evidence="22">
    <location>
        <begin position="1676"/>
        <end position="1690"/>
    </location>
</feature>
<dbReference type="SMART" id="SM00297">
    <property type="entry name" value="BROMO"/>
    <property type="match status" value="6"/>
</dbReference>
<dbReference type="Gene3D" id="6.10.250.1360">
    <property type="match status" value="1"/>
</dbReference>
<keyword evidence="4" id="KW-0488">Methylation</keyword>
<dbReference type="Pfam" id="PF16482">
    <property type="entry name" value="Staufen_C"/>
    <property type="match status" value="1"/>
</dbReference>
<evidence type="ECO:0000256" key="14">
    <source>
        <dbReference type="ARBA" id="ARBA00023242"/>
    </source>
</evidence>
<evidence type="ECO:0000313" key="27">
    <source>
        <dbReference type="EMBL" id="KAK3556850.1"/>
    </source>
</evidence>
<evidence type="ECO:0000256" key="2">
    <source>
        <dbReference type="ARBA" id="ARBA00004427"/>
    </source>
</evidence>
<feature type="compositionally biased region" description="Polar residues" evidence="22">
    <location>
        <begin position="1635"/>
        <end position="1653"/>
    </location>
</feature>
<keyword evidence="21" id="KW-0175">Coiled coil</keyword>
<feature type="compositionally biased region" description="Basic and acidic residues" evidence="22">
    <location>
        <begin position="1403"/>
        <end position="1416"/>
    </location>
</feature>
<dbReference type="PROSITE" id="PS50118">
    <property type="entry name" value="HMG_BOX_2"/>
    <property type="match status" value="1"/>
</dbReference>
<feature type="region of interest" description="Disordered" evidence="22">
    <location>
        <begin position="2286"/>
        <end position="2325"/>
    </location>
</feature>
<evidence type="ECO:0000256" key="3">
    <source>
        <dbReference type="ARBA" id="ARBA00004496"/>
    </source>
</evidence>
<dbReference type="Pfam" id="PF01426">
    <property type="entry name" value="BAH"/>
    <property type="match status" value="2"/>
</dbReference>
<keyword evidence="13" id="KW-0804">Transcription</keyword>
<evidence type="ECO:0000256" key="10">
    <source>
        <dbReference type="ARBA" id="ARBA00023015"/>
    </source>
</evidence>
<evidence type="ECO:0000256" key="5">
    <source>
        <dbReference type="ARBA" id="ARBA00022490"/>
    </source>
</evidence>
<evidence type="ECO:0000256" key="6">
    <source>
        <dbReference type="ARBA" id="ARBA00022737"/>
    </source>
</evidence>
<feature type="domain" description="DRBM" evidence="25">
    <location>
        <begin position="1912"/>
        <end position="1979"/>
    </location>
</feature>
<feature type="domain" description="Bromo" evidence="23">
    <location>
        <begin position="653"/>
        <end position="723"/>
    </location>
</feature>
<dbReference type="FunFam" id="1.20.920.10:FF:000009">
    <property type="entry name" value="Protein polybromo-1 isoform 1"/>
    <property type="match status" value="1"/>
</dbReference>
<feature type="domain" description="Bromo" evidence="23">
    <location>
        <begin position="514"/>
        <end position="584"/>
    </location>
</feature>
<dbReference type="PROSITE" id="PS50137">
    <property type="entry name" value="DS_RBD"/>
    <property type="match status" value="4"/>
</dbReference>
<dbReference type="EMBL" id="JAUCMX010000001">
    <property type="protein sequence ID" value="KAK3556850.1"/>
    <property type="molecule type" value="Genomic_DNA"/>
</dbReference>
<dbReference type="FunFam" id="3.30.160.20:FF:000024">
    <property type="entry name" value="double-stranded RNA-binding protein Staufen homolog 1 isoform X1"/>
    <property type="match status" value="1"/>
</dbReference>
<dbReference type="GO" id="GO:0006338">
    <property type="term" value="P:chromatin remodeling"/>
    <property type="evidence" value="ECO:0007669"/>
    <property type="project" value="InterPro"/>
</dbReference>
<evidence type="ECO:0000256" key="4">
    <source>
        <dbReference type="ARBA" id="ARBA00022481"/>
    </source>
</evidence>
<evidence type="ECO:0000256" key="22">
    <source>
        <dbReference type="SAM" id="MobiDB-lite"/>
    </source>
</evidence>
<keyword evidence="8" id="KW-0156">Chromatin regulator</keyword>
<dbReference type="InterPro" id="IPR043151">
    <property type="entry name" value="BAH_sf"/>
</dbReference>
<evidence type="ECO:0000256" key="21">
    <source>
        <dbReference type="SAM" id="Coils"/>
    </source>
</evidence>
<accession>A0AAE0VG14</accession>
<feature type="domain" description="BAH" evidence="26">
    <location>
        <begin position="930"/>
        <end position="1048"/>
    </location>
</feature>
<proteinExistence type="predicted"/>
<dbReference type="FunFam" id="3.30.160.20:FF:000013">
    <property type="entry name" value="double-stranded RNA-binding protein Staufen homolog 2 isoform X3"/>
    <property type="match status" value="1"/>
</dbReference>
<feature type="domain" description="DRBM" evidence="25">
    <location>
        <begin position="1709"/>
        <end position="1776"/>
    </location>
</feature>
<dbReference type="FunFam" id="1.20.920.10:FF:000010">
    <property type="entry name" value="protein polybromo-1 isoform X3"/>
    <property type="match status" value="1"/>
</dbReference>
<dbReference type="PRINTS" id="PR00503">
    <property type="entry name" value="BROMODOMAIN"/>
</dbReference>
<feature type="compositionally biased region" description="Acidic residues" evidence="22">
    <location>
        <begin position="155"/>
        <end position="178"/>
    </location>
</feature>
<organism evidence="27 28">
    <name type="scientific">Hemibagrus guttatus</name>
    <dbReference type="NCBI Taxonomy" id="175788"/>
    <lineage>
        <taxon>Eukaryota</taxon>
        <taxon>Metazoa</taxon>
        <taxon>Chordata</taxon>
        <taxon>Craniata</taxon>
        <taxon>Vertebrata</taxon>
        <taxon>Euteleostomi</taxon>
        <taxon>Actinopterygii</taxon>
        <taxon>Neopterygii</taxon>
        <taxon>Teleostei</taxon>
        <taxon>Ostariophysi</taxon>
        <taxon>Siluriformes</taxon>
        <taxon>Bagridae</taxon>
        <taxon>Hemibagrus</taxon>
    </lineage>
</organism>
<feature type="region of interest" description="Disordered" evidence="22">
    <location>
        <begin position="1"/>
        <end position="38"/>
    </location>
</feature>
<dbReference type="GO" id="GO:0003723">
    <property type="term" value="F:RNA binding"/>
    <property type="evidence" value="ECO:0007669"/>
    <property type="project" value="UniProtKB-UniRule"/>
</dbReference>
<dbReference type="FunFam" id="1.20.920.10:FF:000013">
    <property type="entry name" value="Protein polybromo-1 isoform 1"/>
    <property type="match status" value="1"/>
</dbReference>
<dbReference type="SUPFAM" id="SSF47095">
    <property type="entry name" value="HMG-box"/>
    <property type="match status" value="1"/>
</dbReference>
<feature type="compositionally biased region" description="Polar residues" evidence="22">
    <location>
        <begin position="474"/>
        <end position="483"/>
    </location>
</feature>
<feature type="compositionally biased region" description="Polar residues" evidence="22">
    <location>
        <begin position="10"/>
        <end position="29"/>
    </location>
</feature>
<evidence type="ECO:0000256" key="9">
    <source>
        <dbReference type="ARBA" id="ARBA00022884"/>
    </source>
</evidence>
<dbReference type="GO" id="GO:0016586">
    <property type="term" value="C:RSC-type complex"/>
    <property type="evidence" value="ECO:0007669"/>
    <property type="project" value="InterPro"/>
</dbReference>
<feature type="region of interest" description="Disordered" evidence="22">
    <location>
        <begin position="600"/>
        <end position="635"/>
    </location>
</feature>
<dbReference type="CDD" id="cd19885">
    <property type="entry name" value="DSRM_STAU1_rpt4"/>
    <property type="match status" value="1"/>
</dbReference>
<evidence type="ECO:0000259" key="23">
    <source>
        <dbReference type="PROSITE" id="PS50014"/>
    </source>
</evidence>
<dbReference type="Pfam" id="PF00439">
    <property type="entry name" value="Bromodomain"/>
    <property type="match status" value="6"/>
</dbReference>
<dbReference type="Pfam" id="PF00505">
    <property type="entry name" value="HMG_box"/>
    <property type="match status" value="1"/>
</dbReference>
<dbReference type="GO" id="GO:0005791">
    <property type="term" value="C:rough endoplasmic reticulum"/>
    <property type="evidence" value="ECO:0007669"/>
    <property type="project" value="UniProtKB-SubCell"/>
</dbReference>
<comment type="function">
    <text evidence="15">Binds double-stranded RNA (regardless of the sequence) and tubulin. May play a role in specific positioning of mRNAs at given sites in the cell by cross-linking cytoskeletal and RNA components, and in stimulating their translation at the site.</text>
</comment>
<sequence>MGSKRRRIASPSSSVSGEFDDATSSTPASSWKRRRTSNATAVDQIAVCSELYNTIRDYKDEQGRQICELFVRAPKRRNQPDYYEVVSQPIDMMKIQQKLRTEEYQDADHFSEDFKLLINNAKAYYSADSPEYRAACKLWDLFLATKSSLLRGGDVEDDEEEEESEDADNPGVSTEEEMSPNYMKGVLEQLLESLVSYTDSSGRLVSELFQKLPSKLQYPDYYAIIKEPIDFRTIAQRIQMGHYKSISAMAKDIDLLTKNAKVYNEPGSQVYKDANTIKKVFIQRRTELEQAEPTKSSLRIRNRRSAQGAITMSLQPGSESDEDSILSGSVRYDAGEAESESGHTRLSTGDPIFQLYQAVRGARNTQGQLLAEPFLQLPSRREYPDYYQQIKHPISLQQIREKMRSGEYEGVEQMESDLNSMFENAKRYNVPNSAIYKRAQKLQQIMQVNIFLIFSWMEKTCLRELRDDDEGDSLMSTMTPETGSSKRKNHKKNTKKNRMKALYATVTEAREAGTGRRLCDLFMVKPSKKDYPDYYQVIIEPMDLRTIESNIRSERYVSEEALMNDMKLMFRNARHYNEEGSQVYNDADILEKIVKEKQKELGPLPEDDDVGSPKLKLRRSGGAASPKKSRSQTSLQQKLGSLYEAVRSFTDSRGRRLSAVFLRLPSRSELPDYYAAIKRPIDMERVRSYMIQGRYQDTESMAEDFILMFNNACTYNEPESLIYRDALLLHRAFLDARRSLEKEEEEGEERAGAQVAVAPLVCELIRNLFVSVMGHQDDEGRCYSDSLAEVPAVDPTDSEEPPLSLEIIRNNIERGRYRRLDVFQEHFFEVLEKARRLNRTDSEIFEDSIELQQFFLKIRDELCKNGEILLSPALSYTARHLHADVEQEKREKLPQEMEEDRLKIEEDKKDGQWSSSLQNTYSQDCSFGNSTYSVGDYVYVQPSEANLQPHIVSIEKLWKDEAGDQWLYGCWFYRPGETFHVATRKFLEKEVFKSDYYNKVSFSKILGKCMVLFVKDYFKLQPEGFKPEDVYVCESRYTTRTKAFKKIKMWTMPPNSGKLISRDAPLPVVRVVSMFVSAANRDQDKMADAADDHGTFIEKEREAVPVEVANGEPGCQYYEQLCYNNMWLKVGDCVYIRSHGLTRPRIGRQAICNKMWEQDGVPFFFGPMFIHPQETEHEPTKMFYQREVFLSNLEETSPMMCILGKCVVSSFKDFISCRPTEFTEENVHVCESRYIESEKQMKKFKGLKRFSLSAKVVDDEIYYFRKPFVPSKEPSPLLDKKIEELEAKFADIDDLDEDLDEMEDEDDEAPATPSLPQLQSSLASDMDLPNIPLQSTPKAIKGISKKEGAKRKINMSGYILFSSEMRAVIKARHPDYSFGELSRLVGTEWRNLESTRKSEYEERAAKLVEQQERERALQQQQQQQQAAASPRAGTPAGSLMGVVPPPSSMGMLNQAMPPMPGMMGNYGPPFMPMQGPPDGMMGMGGTPPHPMGVPALPPQHYFTSGMAGYPSMPPSGGMGPGINGMAGSPGPGNPYGLQMGAYGPGQVAPPPYPGQSQLGQSAHQPQGTPMFIAPPPRPQRLLHSEAYLKYIEGLSADCPTISKWDQSLKAQRKDSRLNREQESRLPSHWLKSKARMSQLQFQSPGSPVPSSAPLQLAQPQPGFSIPSATGSLPSESASHPLRSSALPSASATPFCNPTASNMANPKEKTPMCLVNELARYNKIQPEYKLLSEQGPAHSKIFTVQLTLGEQHWDADGTSIKKAQHSAAACALTQTTLPKPNNRIPRHQGRNPDSMTHTVELNALCMKLGKKPIYKLIDPYQGMRPTFNYNIRAPGPYARSMQQYYYPFPPVAPVLYHMELSIGGQQFLGKGRTRQAAKHDAAAKAIKLLQKEPLLQQLVETKKEPEEENLNKSEISQVFEIALKRNMPVNFEVLKEAGPPHMKTFVVKVTVGEFTGEGEGKSKKIAKKLAAIAVLEELRKLPQLPVTDKMPPRIKKKTKSIIKLQTSPEYGQGINPISRLAQIQQAKKEKEPEYILVTERGLPRRREFVMQVSVTGQTAEGMGPSKKVAKRNAAEKMLELLGFKVPQPQPPKPALKTEEKPPLKKPGDGRKVTFFEPSSVEDGGLVQKEEDFRVPFLSHQQLPAGILPMVPEVAQAVGASQGPHAKDYGRPNQAKASLTATIANELLYAGTSPTAEGILKGSKNLAMRLHGPFTRPSEQLGYLATVQGLQVEYKDFPKNNKNEFVSLINCSSQPPLISHGIGKDVESCHDMAAFNILKLLSELDQQSSERPANGPISGCSKQDLEGDTLLKPANSSTMGKTLDGAV</sequence>
<evidence type="ECO:0000256" key="8">
    <source>
        <dbReference type="ARBA" id="ARBA00022853"/>
    </source>
</evidence>
<keyword evidence="10" id="KW-0805">Transcription regulation</keyword>
<evidence type="ECO:0000256" key="7">
    <source>
        <dbReference type="ARBA" id="ARBA00022824"/>
    </source>
</evidence>
<evidence type="ECO:0000256" key="1">
    <source>
        <dbReference type="ARBA" id="ARBA00004123"/>
    </source>
</evidence>
<dbReference type="SMART" id="SM00398">
    <property type="entry name" value="HMG"/>
    <property type="match status" value="1"/>
</dbReference>
<dbReference type="CDD" id="cd05526">
    <property type="entry name" value="Bromo_polybromo_VI"/>
    <property type="match status" value="1"/>
</dbReference>
<feature type="compositionally biased region" description="Polar residues" evidence="22">
    <location>
        <begin position="1666"/>
        <end position="1675"/>
    </location>
</feature>
<dbReference type="CDD" id="cd05517">
    <property type="entry name" value="Bromo_polybromo_II"/>
    <property type="match status" value="1"/>
</dbReference>
<feature type="compositionally biased region" description="Basic residues" evidence="22">
    <location>
        <begin position="485"/>
        <end position="497"/>
    </location>
</feature>
<evidence type="ECO:0000256" key="20">
    <source>
        <dbReference type="PROSITE-ProRule" id="PRU00267"/>
    </source>
</evidence>
<evidence type="ECO:0000259" key="25">
    <source>
        <dbReference type="PROSITE" id="PS50137"/>
    </source>
</evidence>
<dbReference type="GO" id="GO:0036464">
    <property type="term" value="C:cytoplasmic ribonucleoprotein granule"/>
    <property type="evidence" value="ECO:0007669"/>
    <property type="project" value="UniProtKB-ARBA"/>
</dbReference>
<dbReference type="FunFam" id="2.30.30.490:FF:000002">
    <property type="entry name" value="protein polybromo-1 isoform X3"/>
    <property type="match status" value="1"/>
</dbReference>
<evidence type="ECO:0000256" key="13">
    <source>
        <dbReference type="ARBA" id="ARBA00023163"/>
    </source>
</evidence>
<dbReference type="InterPro" id="IPR018359">
    <property type="entry name" value="Bromodomain_CS"/>
</dbReference>
<dbReference type="GO" id="GO:0003677">
    <property type="term" value="F:DNA binding"/>
    <property type="evidence" value="ECO:0007669"/>
    <property type="project" value="UniProtKB-UniRule"/>
</dbReference>
<dbReference type="CDD" id="cd05524">
    <property type="entry name" value="Bromo_polybromo_I"/>
    <property type="match status" value="1"/>
</dbReference>
<keyword evidence="5" id="KW-0963">Cytoplasm</keyword>
<evidence type="ECO:0000256" key="11">
    <source>
        <dbReference type="ARBA" id="ARBA00023117"/>
    </source>
</evidence>
<evidence type="ECO:0000259" key="24">
    <source>
        <dbReference type="PROSITE" id="PS50118"/>
    </source>
</evidence>
<dbReference type="GO" id="GO:0016514">
    <property type="term" value="C:SWI/SNF complex"/>
    <property type="evidence" value="ECO:0007669"/>
    <property type="project" value="TreeGrafter"/>
</dbReference>
<dbReference type="CDD" id="cd21984">
    <property type="entry name" value="HMG-box_PB1"/>
    <property type="match status" value="1"/>
</dbReference>
<dbReference type="Pfam" id="PF00035">
    <property type="entry name" value="dsrm"/>
    <property type="match status" value="3"/>
</dbReference>
<protein>
    <recommendedName>
        <fullName evidence="17">Double-stranded RNA-binding protein Staufen homolog 1</fullName>
    </recommendedName>
    <alternativeName>
        <fullName evidence="16">Protein polybromo-1</fullName>
    </alternativeName>
</protein>
<keyword evidence="11 18" id="KW-0103">Bromodomain</keyword>
<feature type="region of interest" description="Disordered" evidence="22">
    <location>
        <begin position="1403"/>
        <end position="1439"/>
    </location>
</feature>
<feature type="region of interest" description="Disordered" evidence="22">
    <location>
        <begin position="470"/>
        <end position="497"/>
    </location>
</feature>
<evidence type="ECO:0000259" key="26">
    <source>
        <dbReference type="PROSITE" id="PS51038"/>
    </source>
</evidence>
<dbReference type="Gene3D" id="2.30.30.490">
    <property type="match status" value="2"/>
</dbReference>
<feature type="region of interest" description="Disordered" evidence="22">
    <location>
        <begin position="152"/>
        <end position="178"/>
    </location>
</feature>
<evidence type="ECO:0000256" key="19">
    <source>
        <dbReference type="PROSITE-ProRule" id="PRU00266"/>
    </source>
</evidence>
<feature type="compositionally biased region" description="Low complexity" evidence="22">
    <location>
        <begin position="1417"/>
        <end position="1428"/>
    </location>
</feature>
<dbReference type="PANTHER" id="PTHR16062:SF19">
    <property type="entry name" value="PROTEIN POLYBROMO-1"/>
    <property type="match status" value="1"/>
</dbReference>
<feature type="domain" description="Bromo" evidence="23">
    <location>
        <begin position="366"/>
        <end position="436"/>
    </location>
</feature>
<feature type="DNA-binding region" description="HMG box" evidence="20">
    <location>
        <begin position="1351"/>
        <end position="1419"/>
    </location>
</feature>
<dbReference type="FunFam" id="3.30.160.20:FF:000007">
    <property type="entry name" value="Double-stranded RNA-binding protein Staufen homolog 1"/>
    <property type="match status" value="1"/>
</dbReference>
<dbReference type="SUPFAM" id="SSF47370">
    <property type="entry name" value="Bromodomain"/>
    <property type="match status" value="6"/>
</dbReference>
<dbReference type="CDD" id="cd19879">
    <property type="entry name" value="DSRM_STAU1_rpt1"/>
    <property type="match status" value="1"/>
</dbReference>
<evidence type="ECO:0000256" key="15">
    <source>
        <dbReference type="ARBA" id="ARBA00057371"/>
    </source>
</evidence>
<dbReference type="CDD" id="cd05515">
    <property type="entry name" value="Bromo_polybromo_V"/>
    <property type="match status" value="1"/>
</dbReference>
<evidence type="ECO:0000256" key="12">
    <source>
        <dbReference type="ARBA" id="ARBA00023125"/>
    </source>
</evidence>
<dbReference type="FunFam" id="1.20.920.10:FF:000011">
    <property type="entry name" value="Protein polybromo-1 isoform 1"/>
    <property type="match status" value="1"/>
</dbReference>
<dbReference type="PROSITE" id="PS51038">
    <property type="entry name" value="BAH"/>
    <property type="match status" value="2"/>
</dbReference>
<name>A0AAE0VG14_9TELE</name>
<reference evidence="27" key="1">
    <citation type="submission" date="2023-06" db="EMBL/GenBank/DDBJ databases">
        <title>Male Hemibagrus guttatus genome.</title>
        <authorList>
            <person name="Bian C."/>
        </authorList>
    </citation>
    <scope>NUCLEOTIDE SEQUENCE</scope>
    <source>
        <strain evidence="27">Male_cb2023</strain>
        <tissue evidence="27">Muscle</tissue>
    </source>
</reference>
<dbReference type="InterPro" id="IPR044475">
    <property type="entry name" value="STAU1_DSRM_3"/>
</dbReference>
<evidence type="ECO:0000256" key="18">
    <source>
        <dbReference type="PROSITE-ProRule" id="PRU00035"/>
    </source>
</evidence>
<dbReference type="InterPro" id="IPR036427">
    <property type="entry name" value="Bromodomain-like_sf"/>
</dbReference>
<dbReference type="CDD" id="cd05518">
    <property type="entry name" value="Bromo_polybromo_IV"/>
    <property type="match status" value="1"/>
</dbReference>
<dbReference type="FunFam" id="1.20.920.10:FF:000006">
    <property type="entry name" value="protein polybromo-1 isoform X1"/>
    <property type="match status" value="1"/>
</dbReference>
<keyword evidence="12 20" id="KW-0238">DNA-binding</keyword>
<feature type="domain" description="Bromo" evidence="23">
    <location>
        <begin position="62"/>
        <end position="132"/>
    </location>
</feature>
<feature type="region of interest" description="Disordered" evidence="22">
    <location>
        <begin position="1610"/>
        <end position="1690"/>
    </location>
</feature>
<dbReference type="FunFam" id="2.30.30.490:FF:000003">
    <property type="entry name" value="protein polybromo-1 isoform X3"/>
    <property type="match status" value="1"/>
</dbReference>